<dbReference type="SUPFAM" id="SSF53067">
    <property type="entry name" value="Actin-like ATPase domain"/>
    <property type="match status" value="1"/>
</dbReference>
<dbReference type="Pfam" id="PF00012">
    <property type="entry name" value="HSP70"/>
    <property type="match status" value="1"/>
</dbReference>
<comment type="similarity">
    <text evidence="1">Belongs to the heat shock protein 70 family.</text>
</comment>
<dbReference type="InterPro" id="IPR013126">
    <property type="entry name" value="Hsp_70_fam"/>
</dbReference>
<dbReference type="EMBL" id="CAJPIZ010000286">
    <property type="protein sequence ID" value="CAG2101034.1"/>
    <property type="molecule type" value="Genomic_DNA"/>
</dbReference>
<evidence type="ECO:0000256" key="3">
    <source>
        <dbReference type="ARBA" id="ARBA00022840"/>
    </source>
</evidence>
<reference evidence="5" key="1">
    <citation type="submission" date="2020-11" db="EMBL/GenBank/DDBJ databases">
        <authorList>
            <person name="Tran Van P."/>
        </authorList>
    </citation>
    <scope>NUCLEOTIDE SEQUENCE</scope>
</reference>
<dbReference type="Proteomes" id="UP000759131">
    <property type="component" value="Unassembled WGS sequence"/>
</dbReference>
<feature type="compositionally biased region" description="Polar residues" evidence="4">
    <location>
        <begin position="925"/>
        <end position="941"/>
    </location>
</feature>
<dbReference type="GO" id="GO:0140662">
    <property type="term" value="F:ATP-dependent protein folding chaperone"/>
    <property type="evidence" value="ECO:0007669"/>
    <property type="project" value="InterPro"/>
</dbReference>
<evidence type="ECO:0000313" key="5">
    <source>
        <dbReference type="EMBL" id="CAD7620604.1"/>
    </source>
</evidence>
<evidence type="ECO:0000256" key="2">
    <source>
        <dbReference type="ARBA" id="ARBA00022741"/>
    </source>
</evidence>
<keyword evidence="3" id="KW-0067">ATP-binding</keyword>
<evidence type="ECO:0000313" key="6">
    <source>
        <dbReference type="Proteomes" id="UP000759131"/>
    </source>
</evidence>
<dbReference type="EMBL" id="OC854861">
    <property type="protein sequence ID" value="CAD7620604.1"/>
    <property type="molecule type" value="Genomic_DNA"/>
</dbReference>
<sequence>MEANIKLITEKADNYHNLGFDLNKTGSYLVACPTYKVNDQEQSTSNPNHNDHYNGPHTETGALPESILPIEIYQQKSAQIISQSSDNSMPYSPLFDVGRADGPDESSGENMDTLDHDQISIDSDNSFCHLTGNALFSMGSDLTTSDNDSGGDDNGNDSPSHSSGEQSQLASTHLSLINNVGINSTHNYPGLVSKSIDPLVNKHPFAEGKGSDDERTINYTTDVSQLIDNEMYDILGALKKAHDSAHLECMDEFNNDMIRKFPAEVHEEFRQTLDTALNEEKVSILYGREAEQHLNGHTFDIKHIMGRDVTDDALNRYPFDFVDKRHPKDKVLLYANEVPNSDTYLKYKLSRTDPFPITVRITEGPDLVIKQFIMNKYPEQGFASKHLLESELNVIMNELTKHMNNIGQEWDRHLLYNIDQNHRNKLKLELLNQIDQYKLKNYRNAPGSGNLGIYFERRLLMAGYFDHGVEFVPENKIDIEKKNTQSKYARINNCIAFNNEFLFGRKARDYLTDSSNTEFDVKELLGKDRVDPEKLSQYPFGNWIQNPLRVRLPSPGYSGQVYSLNAETLVALQVLDIKHRAEILMKSCTEKAVFCVPTGYNSKQRRAMRDVGILSGINYVHIINEMTAAALAYVIDSPRKSFAKEFIMIFAIHQDQFECGLIKLGNTLIEHLVYGVVNELNNFSEYHPGCFKDYISKTLDIQSLIMRDLNRVILIGNSKRLTEFKDLIAATFTTEITGKHNIIYKCDPTDVIVKGTVYYGLLMDKRLDTIDIHEIVRADIKLLVHKNNDQQMVKELIPINAKPNSYREANKFLIKLSGNSFPIQLCLNEGDATVKTFKVDKPEGSWAGNIISPLIGLPIQYHMDQSTFDVYITATLKKMVGLRTLVDLADRPERYGLNSQCINAQHKILRELGAFSNIVPVQSTSAPNRIQPSAQRPSATAQRPLARQASTPGTFNAPNPVAMGTFAATSAPTGDRIQEFSKLCADIRTRLETCGAIATKKRNILQKLSDCEKSVTQNVNTLDKQKEELLRLIDKYQLTDKLIIV</sequence>
<organism evidence="5">
    <name type="scientific">Medioppia subpectinata</name>
    <dbReference type="NCBI Taxonomy" id="1979941"/>
    <lineage>
        <taxon>Eukaryota</taxon>
        <taxon>Metazoa</taxon>
        <taxon>Ecdysozoa</taxon>
        <taxon>Arthropoda</taxon>
        <taxon>Chelicerata</taxon>
        <taxon>Arachnida</taxon>
        <taxon>Acari</taxon>
        <taxon>Acariformes</taxon>
        <taxon>Sarcoptiformes</taxon>
        <taxon>Oribatida</taxon>
        <taxon>Brachypylina</taxon>
        <taxon>Oppioidea</taxon>
        <taxon>Oppiidae</taxon>
        <taxon>Medioppia</taxon>
    </lineage>
</organism>
<gene>
    <name evidence="5" type="ORF">OSB1V03_LOCUS1085</name>
</gene>
<dbReference type="Gene3D" id="3.30.420.40">
    <property type="match status" value="2"/>
</dbReference>
<accession>A0A7R9PTY3</accession>
<dbReference type="InterPro" id="IPR043129">
    <property type="entry name" value="ATPase_NBD"/>
</dbReference>
<evidence type="ECO:0000256" key="1">
    <source>
        <dbReference type="ARBA" id="ARBA00007381"/>
    </source>
</evidence>
<evidence type="ECO:0000256" key="4">
    <source>
        <dbReference type="SAM" id="MobiDB-lite"/>
    </source>
</evidence>
<feature type="region of interest" description="Disordered" evidence="4">
    <location>
        <begin position="141"/>
        <end position="169"/>
    </location>
</feature>
<feature type="compositionally biased region" description="Polar residues" evidence="4">
    <location>
        <begin position="948"/>
        <end position="957"/>
    </location>
</feature>
<feature type="region of interest" description="Disordered" evidence="4">
    <location>
        <begin position="39"/>
        <end position="62"/>
    </location>
</feature>
<dbReference type="PANTHER" id="PTHR19375">
    <property type="entry name" value="HEAT SHOCK PROTEIN 70KDA"/>
    <property type="match status" value="1"/>
</dbReference>
<keyword evidence="2" id="KW-0547">Nucleotide-binding</keyword>
<keyword evidence="6" id="KW-1185">Reference proteome</keyword>
<dbReference type="FunFam" id="3.30.420.40:FF:000028">
    <property type="entry name" value="heat shock 70 kDa protein-like"/>
    <property type="match status" value="1"/>
</dbReference>
<name>A0A7R9PTY3_9ACAR</name>
<proteinExistence type="inferred from homology"/>
<dbReference type="AlphaFoldDB" id="A0A7R9PTY3"/>
<dbReference type="GO" id="GO:0005524">
    <property type="term" value="F:ATP binding"/>
    <property type="evidence" value="ECO:0007669"/>
    <property type="project" value="UniProtKB-KW"/>
</dbReference>
<feature type="region of interest" description="Disordered" evidence="4">
    <location>
        <begin position="925"/>
        <end position="957"/>
    </location>
</feature>
<protein>
    <submittedName>
        <fullName evidence="5">Uncharacterized protein</fullName>
    </submittedName>
</protein>
<dbReference type="OrthoDB" id="6533040at2759"/>
<feature type="region of interest" description="Disordered" evidence="4">
    <location>
        <begin position="81"/>
        <end position="117"/>
    </location>
</feature>